<reference evidence="2" key="1">
    <citation type="journal article" date="2019" name="Int. J. Syst. Evol. Microbiol.">
        <title>The Global Catalogue of Microorganisms (GCM) 10K type strain sequencing project: providing services to taxonomists for standard genome sequencing and annotation.</title>
        <authorList>
            <consortium name="The Broad Institute Genomics Platform"/>
            <consortium name="The Broad Institute Genome Sequencing Center for Infectious Disease"/>
            <person name="Wu L."/>
            <person name="Ma J."/>
        </authorList>
    </citation>
    <scope>NUCLEOTIDE SEQUENCE [LARGE SCALE GENOMIC DNA]</scope>
    <source>
        <strain evidence="2">NBRC 111368</strain>
    </source>
</reference>
<proteinExistence type="predicted"/>
<evidence type="ECO:0000313" key="1">
    <source>
        <dbReference type="EMBL" id="MFC6640421.1"/>
    </source>
</evidence>
<keyword evidence="2" id="KW-1185">Reference proteome</keyword>
<accession>A0ABW1YVK2</accession>
<sequence length="198" mass="21735">MATPKATSTIVSQAFRFMEVTAPSSLGDGSIKATAANEQYPLALNACLEQEDFSFARRFVSLKLANTPEGEVVDPDLPNFHVLPSDCLKLRGLRDKSIKWRIDGQYVLTDRAEAVAIRYTRQITNETRLPALFQTAVSYQLAILLAPVYVASRTKRADLVSDGAAALRKAIDNDAVSASHARWDGMDDQGDWASEATR</sequence>
<protein>
    <submittedName>
        <fullName evidence="1">Uncharacterized protein</fullName>
    </submittedName>
</protein>
<organism evidence="1 2">
    <name type="scientific">Sulfitobacter profundi</name>
    <dbReference type="NCBI Taxonomy" id="2679961"/>
    <lineage>
        <taxon>Bacteria</taxon>
        <taxon>Pseudomonadati</taxon>
        <taxon>Pseudomonadota</taxon>
        <taxon>Alphaproteobacteria</taxon>
        <taxon>Rhodobacterales</taxon>
        <taxon>Roseobacteraceae</taxon>
        <taxon>Sulfitobacter</taxon>
    </lineage>
</organism>
<dbReference type="Proteomes" id="UP001596403">
    <property type="component" value="Unassembled WGS sequence"/>
</dbReference>
<dbReference type="EMBL" id="JBHSWA010000001">
    <property type="protein sequence ID" value="MFC6640421.1"/>
    <property type="molecule type" value="Genomic_DNA"/>
</dbReference>
<name>A0ABW1YVK2_9RHOB</name>
<comment type="caution">
    <text evidence="1">The sequence shown here is derived from an EMBL/GenBank/DDBJ whole genome shotgun (WGS) entry which is preliminary data.</text>
</comment>
<dbReference type="RefSeq" id="WP_132443621.1">
    <property type="nucleotide sequence ID" value="NZ_JBHSWA010000001.1"/>
</dbReference>
<evidence type="ECO:0000313" key="2">
    <source>
        <dbReference type="Proteomes" id="UP001596403"/>
    </source>
</evidence>
<gene>
    <name evidence="1" type="ORF">ACFQAU_00330</name>
</gene>